<dbReference type="InterPro" id="IPR011990">
    <property type="entry name" value="TPR-like_helical_dom_sf"/>
</dbReference>
<evidence type="ECO:0000313" key="1">
    <source>
        <dbReference type="EMBL" id="SHK00499.1"/>
    </source>
</evidence>
<gene>
    <name evidence="1" type="ORF">SAMN02745181_3008</name>
</gene>
<protein>
    <recommendedName>
        <fullName evidence="3">Tetratricopeptide repeat-containing protein</fullName>
    </recommendedName>
</protein>
<accession>A0A1M6NXM9</accession>
<dbReference type="AlphaFoldDB" id="A0A1M6NXM9"/>
<dbReference type="OrthoDB" id="194831at2"/>
<keyword evidence="2" id="KW-1185">Reference proteome</keyword>
<dbReference type="Gene3D" id="1.25.40.10">
    <property type="entry name" value="Tetratricopeptide repeat domain"/>
    <property type="match status" value="1"/>
</dbReference>
<dbReference type="STRING" id="1123071.SAMN02745181_3008"/>
<dbReference type="RefSeq" id="WP_143184573.1">
    <property type="nucleotide sequence ID" value="NZ_FQYR01000005.1"/>
</dbReference>
<reference evidence="1 2" key="1">
    <citation type="submission" date="2016-11" db="EMBL/GenBank/DDBJ databases">
        <authorList>
            <person name="Jaros S."/>
            <person name="Januszkiewicz K."/>
            <person name="Wedrychowicz H."/>
        </authorList>
    </citation>
    <scope>NUCLEOTIDE SEQUENCE [LARGE SCALE GENOMIC DNA]</scope>
    <source>
        <strain evidence="1 2">DSM 18772</strain>
    </source>
</reference>
<dbReference type="EMBL" id="FQYR01000005">
    <property type="protein sequence ID" value="SHK00499.1"/>
    <property type="molecule type" value="Genomic_DNA"/>
</dbReference>
<dbReference type="InParanoid" id="A0A1M6NXM9"/>
<sequence>MKKRITIATLWLILPLLGVAYHYGPGQKLLALDKVDDLLEQSDQQLEEENWSEAIELLNDALAKLPKDETEAAQQIKLQIAKAKMMDAKLPEARADLAALVQEINDNPTASEQLKEDALSSLANARYYMTYLMKLEGRPDSDWEPEIEAARQEYKLLAQNSSTADKHLLDLEASIRLARATPRELYGLPLPSQ</sequence>
<dbReference type="Proteomes" id="UP000184510">
    <property type="component" value="Unassembled WGS sequence"/>
</dbReference>
<proteinExistence type="predicted"/>
<organism evidence="1 2">
    <name type="scientific">Rubritalea squalenifaciens DSM 18772</name>
    <dbReference type="NCBI Taxonomy" id="1123071"/>
    <lineage>
        <taxon>Bacteria</taxon>
        <taxon>Pseudomonadati</taxon>
        <taxon>Verrucomicrobiota</taxon>
        <taxon>Verrucomicrobiia</taxon>
        <taxon>Verrucomicrobiales</taxon>
        <taxon>Rubritaleaceae</taxon>
        <taxon>Rubritalea</taxon>
    </lineage>
</organism>
<evidence type="ECO:0008006" key="3">
    <source>
        <dbReference type="Google" id="ProtNLM"/>
    </source>
</evidence>
<evidence type="ECO:0000313" key="2">
    <source>
        <dbReference type="Proteomes" id="UP000184510"/>
    </source>
</evidence>
<name>A0A1M6NXM9_9BACT</name>